<dbReference type="Gene3D" id="3.40.50.620">
    <property type="entry name" value="HUPs"/>
    <property type="match status" value="1"/>
</dbReference>
<organism evidence="1 2">
    <name type="scientific">candidate division WOR-3 bacterium JGI_Cruoil_03_51_56</name>
    <dbReference type="NCBI Taxonomy" id="1973747"/>
    <lineage>
        <taxon>Bacteria</taxon>
        <taxon>Bacteria division WOR-3</taxon>
    </lineage>
</organism>
<dbReference type="AlphaFoldDB" id="A0A235BY10"/>
<evidence type="ECO:0000313" key="1">
    <source>
        <dbReference type="EMBL" id="OYD16677.1"/>
    </source>
</evidence>
<name>A0A235BY10_UNCW3</name>
<reference evidence="1 2" key="1">
    <citation type="submission" date="2017-07" db="EMBL/GenBank/DDBJ databases">
        <title>Recovery of genomes from metagenomes via a dereplication, aggregation, and scoring strategy.</title>
        <authorList>
            <person name="Sieber C.M."/>
            <person name="Probst A.J."/>
            <person name="Sharrar A."/>
            <person name="Thomas B.C."/>
            <person name="Hess M."/>
            <person name="Tringe S.G."/>
            <person name="Banfield J.F."/>
        </authorList>
    </citation>
    <scope>NUCLEOTIDE SEQUENCE [LARGE SCALE GENOMIC DNA]</scope>
    <source>
        <strain evidence="1">JGI_Cruoil_03_51_56</strain>
    </source>
</reference>
<proteinExistence type="predicted"/>
<evidence type="ECO:0000313" key="2">
    <source>
        <dbReference type="Proteomes" id="UP000215559"/>
    </source>
</evidence>
<dbReference type="InterPro" id="IPR014729">
    <property type="entry name" value="Rossmann-like_a/b/a_fold"/>
</dbReference>
<evidence type="ECO:0008006" key="3">
    <source>
        <dbReference type="Google" id="ProtNLM"/>
    </source>
</evidence>
<gene>
    <name evidence="1" type="ORF">CH330_02135</name>
</gene>
<accession>A0A235BY10</accession>
<dbReference type="EMBL" id="NOZP01000041">
    <property type="protein sequence ID" value="OYD16677.1"/>
    <property type="molecule type" value="Genomic_DNA"/>
</dbReference>
<comment type="caution">
    <text evidence="1">The sequence shown here is derived from an EMBL/GenBank/DDBJ whole genome shotgun (WGS) entry which is preliminary data.</text>
</comment>
<dbReference type="Proteomes" id="UP000215559">
    <property type="component" value="Unassembled WGS sequence"/>
</dbReference>
<sequence length="136" mass="15686">MFEKILYLVSEKQEDKEFVMKLARQHNSTVLLSGILHPEHRQVKTRSSTRDKMLHEDQERKEWHDIYRLEEKLKSAGVRSSVIAQEGSIDNIQMLATTTQCDLIILAASNLEDDDYKLPEDLLPNLPCPLIITNSP</sequence>
<protein>
    <recommendedName>
        <fullName evidence="3">UspA domain-containing protein</fullName>
    </recommendedName>
</protein>